<dbReference type="InterPro" id="IPR031571">
    <property type="entry name" value="RcpC_dom"/>
</dbReference>
<dbReference type="SMART" id="SM00858">
    <property type="entry name" value="SAF"/>
    <property type="match status" value="1"/>
</dbReference>
<evidence type="ECO:0000256" key="1">
    <source>
        <dbReference type="SAM" id="SignalP"/>
    </source>
</evidence>
<keyword evidence="1" id="KW-0732">Signal</keyword>
<sequence length="277" mass="29185">MQFRSLATVLLGTALAGAGSFAAMSLAVGPGTATAMQDPTTVDIVVARGEIAYGQALEPALLMIKPWPKSAVPDGTYTSFETFSSNDPMRALSRIFPGEPIMAAKLSSPGERVTIVQRLTSGYRAMAISVDAATAVGGFVAPGDRVDIVLTQGNGGELRAVTVLQNVRVVGIDQTSEEQQGAPMVVRTITVEVLPDDGQRLALAQKAGQLSLSLRDLEAPDHAPLQQVQLSDLFDVAEPTPVVVEKVADVVAEPEVVPVRNSVIVRRGVTTEQVFLK</sequence>
<dbReference type="Pfam" id="PF16976">
    <property type="entry name" value="RcpC"/>
    <property type="match status" value="1"/>
</dbReference>
<protein>
    <submittedName>
        <fullName evidence="3">Pilus assembly protein CpaB</fullName>
    </submittedName>
</protein>
<dbReference type="Proteomes" id="UP000199550">
    <property type="component" value="Unassembled WGS sequence"/>
</dbReference>
<name>A0A1I4CI86_9RHOB</name>
<dbReference type="InterPro" id="IPR017592">
    <property type="entry name" value="Pilus_assmbl_Flp-typ_CpaB"/>
</dbReference>
<dbReference type="STRING" id="195913.SAMN04488004_102187"/>
<organism evidence="3 4">
    <name type="scientific">Loktanella salsilacus</name>
    <dbReference type="NCBI Taxonomy" id="195913"/>
    <lineage>
        <taxon>Bacteria</taxon>
        <taxon>Pseudomonadati</taxon>
        <taxon>Pseudomonadota</taxon>
        <taxon>Alphaproteobacteria</taxon>
        <taxon>Rhodobacterales</taxon>
        <taxon>Roseobacteraceae</taxon>
        <taxon>Loktanella</taxon>
    </lineage>
</organism>
<accession>A0A1I4CI86</accession>
<dbReference type="GeneID" id="97891082"/>
<proteinExistence type="predicted"/>
<dbReference type="CDD" id="cd11614">
    <property type="entry name" value="SAF_CpaB_FlgA_like"/>
    <property type="match status" value="1"/>
</dbReference>
<gene>
    <name evidence="3" type="ORF">SAMN04488004_102187</name>
</gene>
<reference evidence="3 4" key="1">
    <citation type="submission" date="2016-10" db="EMBL/GenBank/DDBJ databases">
        <authorList>
            <person name="de Groot N.N."/>
        </authorList>
    </citation>
    <scope>NUCLEOTIDE SEQUENCE [LARGE SCALE GENOMIC DNA]</scope>
    <source>
        <strain evidence="3 4">DSM 16199</strain>
    </source>
</reference>
<evidence type="ECO:0000313" key="4">
    <source>
        <dbReference type="Proteomes" id="UP000199550"/>
    </source>
</evidence>
<dbReference type="AlphaFoldDB" id="A0A1I4CI86"/>
<feature type="chain" id="PRO_5011773543" evidence="1">
    <location>
        <begin position="23"/>
        <end position="277"/>
    </location>
</feature>
<evidence type="ECO:0000313" key="3">
    <source>
        <dbReference type="EMBL" id="SFK80958.1"/>
    </source>
</evidence>
<dbReference type="EMBL" id="FOTF01000002">
    <property type="protein sequence ID" value="SFK80958.1"/>
    <property type="molecule type" value="Genomic_DNA"/>
</dbReference>
<dbReference type="RefSeq" id="WP_175499131.1">
    <property type="nucleotide sequence ID" value="NZ_CP072994.1"/>
</dbReference>
<dbReference type="NCBIfam" id="TIGR03177">
    <property type="entry name" value="pilus_cpaB"/>
    <property type="match status" value="1"/>
</dbReference>
<keyword evidence="4" id="KW-1185">Reference proteome</keyword>
<feature type="signal peptide" evidence="1">
    <location>
        <begin position="1"/>
        <end position="22"/>
    </location>
</feature>
<dbReference type="InterPro" id="IPR013974">
    <property type="entry name" value="SAF"/>
</dbReference>
<feature type="domain" description="SAF" evidence="2">
    <location>
        <begin position="42"/>
        <end position="107"/>
    </location>
</feature>
<evidence type="ECO:0000259" key="2">
    <source>
        <dbReference type="SMART" id="SM00858"/>
    </source>
</evidence>